<dbReference type="Gene3D" id="3.40.50.720">
    <property type="entry name" value="NAD(P)-binding Rossmann-like Domain"/>
    <property type="match status" value="1"/>
</dbReference>
<accession>A0ABT0JWW8</accession>
<feature type="compositionally biased region" description="Low complexity" evidence="15">
    <location>
        <begin position="507"/>
        <end position="521"/>
    </location>
</feature>
<evidence type="ECO:0000256" key="15">
    <source>
        <dbReference type="SAM" id="MobiDB-lite"/>
    </source>
</evidence>
<comment type="function">
    <text evidence="14">Cell wall formation.</text>
</comment>
<comment type="caution">
    <text evidence="19">The sequence shown here is derived from an EMBL/GenBank/DDBJ whole genome shotgun (WGS) entry which is preliminary data.</text>
</comment>
<dbReference type="RefSeq" id="WP_248824398.1">
    <property type="nucleotide sequence ID" value="NZ_JALKFT010000007.1"/>
</dbReference>
<evidence type="ECO:0000256" key="13">
    <source>
        <dbReference type="ARBA" id="ARBA00047833"/>
    </source>
</evidence>
<keyword evidence="12 14" id="KW-0961">Cell wall biogenesis/degradation</keyword>
<dbReference type="EC" id="6.3.2.8" evidence="3 14"/>
<dbReference type="Gene3D" id="3.90.190.20">
    <property type="entry name" value="Mur ligase, C-terminal domain"/>
    <property type="match status" value="1"/>
</dbReference>
<keyword evidence="20" id="KW-1185">Reference proteome</keyword>
<feature type="domain" description="Mur ligase C-terminal" evidence="17">
    <location>
        <begin position="381"/>
        <end position="473"/>
    </location>
</feature>
<evidence type="ECO:0000256" key="3">
    <source>
        <dbReference type="ARBA" id="ARBA00012211"/>
    </source>
</evidence>
<comment type="subcellular location">
    <subcellularLocation>
        <location evidence="1 14">Cytoplasm</location>
    </subcellularLocation>
</comment>
<keyword evidence="9 14" id="KW-0133">Cell shape</keyword>
<evidence type="ECO:0000259" key="18">
    <source>
        <dbReference type="Pfam" id="PF08245"/>
    </source>
</evidence>
<name>A0ABT0JWW8_9ACTN</name>
<proteinExistence type="inferred from homology"/>
<dbReference type="Proteomes" id="UP001201873">
    <property type="component" value="Unassembled WGS sequence"/>
</dbReference>
<evidence type="ECO:0000256" key="14">
    <source>
        <dbReference type="HAMAP-Rule" id="MF_00046"/>
    </source>
</evidence>
<comment type="pathway">
    <text evidence="2 14">Cell wall biogenesis; peptidoglycan biosynthesis.</text>
</comment>
<feature type="compositionally biased region" description="Pro residues" evidence="15">
    <location>
        <begin position="495"/>
        <end position="506"/>
    </location>
</feature>
<sequence>MTRQRTQHVHFLGIGGAGLSPLAQIHLAGGGTVSGSDAEDSPRVATLRARGVPVRVGPATGPGALATELAGVDVVVASSALADDHPEIVAARELGLPVRRRSEWLPELTADYRLVAVAGSHGKSTTSAMLALVLRAAGLDPTAVIGAEVSQLGGNALTGAGDVFVLESDEYGGAFAGLSPTLAIITNVEWEHPDIFPDEAAVRAAFTAFAGRIRPGGHLVACGDDPGVSAVLAALRADPAWSAGVTVTDYGFGAGRRWRAVDVVPAADDTTRARVLRAGEEVGSLVLAVPGHHSVLNALAALAVATELGVEPAQALGTLATYTGAARRFEFVGYWQPSVRPPAEILPAGVSPAAAPLTATAVDGTPLPVTSAAADPDGVHSLEIIDDYAHHPTEIRLTLAAARSRAGDRDVWAVLQPHTYSRFAAMLDGFAAAFTDADRVYVTDVYAARETDDLGLHPSDLVSRITAPPAHYVPWSALIDRLTADVHTALDDPASVPPAPRVPPSSGPVDGSPAAPESSGRGATRGVLLLTLGAGTITTVGPRLLASLGIPLPA</sequence>
<dbReference type="InterPro" id="IPR036615">
    <property type="entry name" value="Mur_ligase_C_dom_sf"/>
</dbReference>
<evidence type="ECO:0000256" key="11">
    <source>
        <dbReference type="ARBA" id="ARBA00023306"/>
    </source>
</evidence>
<evidence type="ECO:0000256" key="8">
    <source>
        <dbReference type="ARBA" id="ARBA00022840"/>
    </source>
</evidence>
<feature type="binding site" evidence="14">
    <location>
        <begin position="119"/>
        <end position="125"/>
    </location>
    <ligand>
        <name>ATP</name>
        <dbReference type="ChEBI" id="CHEBI:30616"/>
    </ligand>
</feature>
<keyword evidence="7 14" id="KW-0547">Nucleotide-binding</keyword>
<organism evidence="19 20">
    <name type="scientific">Frankia umida</name>
    <dbReference type="NCBI Taxonomy" id="573489"/>
    <lineage>
        <taxon>Bacteria</taxon>
        <taxon>Bacillati</taxon>
        <taxon>Actinomycetota</taxon>
        <taxon>Actinomycetes</taxon>
        <taxon>Frankiales</taxon>
        <taxon>Frankiaceae</taxon>
        <taxon>Frankia</taxon>
    </lineage>
</organism>
<dbReference type="InterPro" id="IPR013221">
    <property type="entry name" value="Mur_ligase_cen"/>
</dbReference>
<feature type="domain" description="Mur ligase central" evidence="18">
    <location>
        <begin position="117"/>
        <end position="305"/>
    </location>
</feature>
<comment type="catalytic activity">
    <reaction evidence="13 14">
        <text>UDP-N-acetyl-alpha-D-muramate + L-alanine + ATP = UDP-N-acetyl-alpha-D-muramoyl-L-alanine + ADP + phosphate + H(+)</text>
        <dbReference type="Rhea" id="RHEA:23372"/>
        <dbReference type="ChEBI" id="CHEBI:15378"/>
        <dbReference type="ChEBI" id="CHEBI:30616"/>
        <dbReference type="ChEBI" id="CHEBI:43474"/>
        <dbReference type="ChEBI" id="CHEBI:57972"/>
        <dbReference type="ChEBI" id="CHEBI:70757"/>
        <dbReference type="ChEBI" id="CHEBI:83898"/>
        <dbReference type="ChEBI" id="CHEBI:456216"/>
        <dbReference type="EC" id="6.3.2.8"/>
    </reaction>
</comment>
<keyword evidence="8 14" id="KW-0067">ATP-binding</keyword>
<evidence type="ECO:0000256" key="1">
    <source>
        <dbReference type="ARBA" id="ARBA00004496"/>
    </source>
</evidence>
<evidence type="ECO:0000256" key="12">
    <source>
        <dbReference type="ARBA" id="ARBA00023316"/>
    </source>
</evidence>
<evidence type="ECO:0000256" key="7">
    <source>
        <dbReference type="ARBA" id="ARBA00022741"/>
    </source>
</evidence>
<dbReference type="Pfam" id="PF02875">
    <property type="entry name" value="Mur_ligase_C"/>
    <property type="match status" value="1"/>
</dbReference>
<dbReference type="InterPro" id="IPR050061">
    <property type="entry name" value="MurCDEF_pg_biosynth"/>
</dbReference>
<dbReference type="PANTHER" id="PTHR43445">
    <property type="entry name" value="UDP-N-ACETYLMURAMATE--L-ALANINE LIGASE-RELATED"/>
    <property type="match status" value="1"/>
</dbReference>
<evidence type="ECO:0000256" key="2">
    <source>
        <dbReference type="ARBA" id="ARBA00004752"/>
    </source>
</evidence>
<keyword evidence="11 14" id="KW-0131">Cell cycle</keyword>
<dbReference type="Gene3D" id="3.40.1190.10">
    <property type="entry name" value="Mur-like, catalytic domain"/>
    <property type="match status" value="1"/>
</dbReference>
<protein>
    <recommendedName>
        <fullName evidence="3 14">UDP-N-acetylmuramate--L-alanine ligase</fullName>
        <ecNumber evidence="3 14">6.3.2.8</ecNumber>
    </recommendedName>
    <alternativeName>
        <fullName evidence="14">UDP-N-acetylmuramoyl-L-alanine synthetase</fullName>
    </alternativeName>
</protein>
<dbReference type="Pfam" id="PF01225">
    <property type="entry name" value="Mur_ligase"/>
    <property type="match status" value="1"/>
</dbReference>
<evidence type="ECO:0000256" key="5">
    <source>
        <dbReference type="ARBA" id="ARBA00022598"/>
    </source>
</evidence>
<dbReference type="InterPro" id="IPR036565">
    <property type="entry name" value="Mur-like_cat_sf"/>
</dbReference>
<evidence type="ECO:0000256" key="4">
    <source>
        <dbReference type="ARBA" id="ARBA00022490"/>
    </source>
</evidence>
<dbReference type="InterPro" id="IPR005758">
    <property type="entry name" value="UDP-N-AcMur_Ala_ligase_MurC"/>
</dbReference>
<dbReference type="Pfam" id="PF08245">
    <property type="entry name" value="Mur_ligase_M"/>
    <property type="match status" value="1"/>
</dbReference>
<evidence type="ECO:0000313" key="20">
    <source>
        <dbReference type="Proteomes" id="UP001201873"/>
    </source>
</evidence>
<evidence type="ECO:0000313" key="19">
    <source>
        <dbReference type="EMBL" id="MCK9876044.1"/>
    </source>
</evidence>
<dbReference type="PANTHER" id="PTHR43445:SF3">
    <property type="entry name" value="UDP-N-ACETYLMURAMATE--L-ALANINE LIGASE"/>
    <property type="match status" value="1"/>
</dbReference>
<keyword evidence="4 14" id="KW-0963">Cytoplasm</keyword>
<keyword evidence="6 14" id="KW-0132">Cell division</keyword>
<feature type="domain" description="Mur ligase N-terminal catalytic" evidence="16">
    <location>
        <begin position="8"/>
        <end position="113"/>
    </location>
</feature>
<dbReference type="HAMAP" id="MF_00046">
    <property type="entry name" value="MurC"/>
    <property type="match status" value="1"/>
</dbReference>
<dbReference type="SUPFAM" id="SSF53623">
    <property type="entry name" value="MurD-like peptide ligases, catalytic domain"/>
    <property type="match status" value="1"/>
</dbReference>
<dbReference type="SUPFAM" id="SSF51984">
    <property type="entry name" value="MurCD N-terminal domain"/>
    <property type="match status" value="1"/>
</dbReference>
<dbReference type="EMBL" id="JALKFT010000007">
    <property type="protein sequence ID" value="MCK9876044.1"/>
    <property type="molecule type" value="Genomic_DNA"/>
</dbReference>
<dbReference type="GO" id="GO:0016874">
    <property type="term" value="F:ligase activity"/>
    <property type="evidence" value="ECO:0007669"/>
    <property type="project" value="UniProtKB-KW"/>
</dbReference>
<evidence type="ECO:0000256" key="9">
    <source>
        <dbReference type="ARBA" id="ARBA00022960"/>
    </source>
</evidence>
<evidence type="ECO:0000259" key="16">
    <source>
        <dbReference type="Pfam" id="PF01225"/>
    </source>
</evidence>
<dbReference type="SUPFAM" id="SSF53244">
    <property type="entry name" value="MurD-like peptide ligases, peptide-binding domain"/>
    <property type="match status" value="1"/>
</dbReference>
<feature type="region of interest" description="Disordered" evidence="15">
    <location>
        <begin position="490"/>
        <end position="521"/>
    </location>
</feature>
<evidence type="ECO:0000256" key="10">
    <source>
        <dbReference type="ARBA" id="ARBA00022984"/>
    </source>
</evidence>
<dbReference type="InterPro" id="IPR000713">
    <property type="entry name" value="Mur_ligase_N"/>
</dbReference>
<comment type="similarity">
    <text evidence="14">Belongs to the MurCDEF family.</text>
</comment>
<dbReference type="InterPro" id="IPR004101">
    <property type="entry name" value="Mur_ligase_C"/>
</dbReference>
<evidence type="ECO:0000259" key="17">
    <source>
        <dbReference type="Pfam" id="PF02875"/>
    </source>
</evidence>
<evidence type="ECO:0000256" key="6">
    <source>
        <dbReference type="ARBA" id="ARBA00022618"/>
    </source>
</evidence>
<keyword evidence="10 14" id="KW-0573">Peptidoglycan synthesis</keyword>
<reference evidence="19 20" key="1">
    <citation type="submission" date="2022-04" db="EMBL/GenBank/DDBJ databases">
        <title>Genome diversity in the genus Frankia.</title>
        <authorList>
            <person name="Carlos-Shanley C."/>
            <person name="Hahn D."/>
        </authorList>
    </citation>
    <scope>NUCLEOTIDE SEQUENCE [LARGE SCALE GENOMIC DNA]</scope>
    <source>
        <strain evidence="19 20">Ag45/Mut15</strain>
    </source>
</reference>
<gene>
    <name evidence="14" type="primary">murC</name>
    <name evidence="19" type="ORF">MXD59_09690</name>
</gene>
<keyword evidence="5 14" id="KW-0436">Ligase</keyword>